<feature type="region of interest" description="Disordered" evidence="1">
    <location>
        <begin position="418"/>
        <end position="437"/>
    </location>
</feature>
<comment type="caution">
    <text evidence="3">The sequence shown here is derived from an EMBL/GenBank/DDBJ whole genome shotgun (WGS) entry which is preliminary data.</text>
</comment>
<dbReference type="RefSeq" id="WP_123496328.1">
    <property type="nucleotide sequence ID" value="NZ_MOBL01000007.1"/>
</dbReference>
<evidence type="ECO:0000256" key="2">
    <source>
        <dbReference type="SAM" id="Phobius"/>
    </source>
</evidence>
<name>A0A423J9R4_9PSED</name>
<evidence type="ECO:0000313" key="4">
    <source>
        <dbReference type="Proteomes" id="UP000283260"/>
    </source>
</evidence>
<sequence>MSGLLQPVWDELDAIIESLKVTITTAAPLNISSGNWSFPGVTKTDLINRTTELRARTTDAVEPLPDSSAVITGLVERLTFLRTHTLPQLVSQAASAVPAFFITLDAVEKVLSPFFTDTKAQALKNSQAVKKATIQVRSLETRLRELTPRTKTLDEMVGRIEKAHDAADQLPTDLETLSESQKKVSELLSKAEGDKALLASILSGAEGVSREMIQRAAEAKEILERCESAYSSATSLGLAAAFSERSKALDNSMWGWVGGLVASLLIGGGFGSWQLRNLADVLANPQAQGLSISVNLVLSVLSVGGPVWFAWLATKQIGQRFRLSEDYAFKASISRAYEGYRREAARIDPDLEAQLLQSALSRLDEQPLRLVESASYGSPWHELLSSDVVKDAAKTIPGFVDKITGFASESLDRVKPKKTMVAANSDLPSSAPEAEKA</sequence>
<organism evidence="3 4">
    <name type="scientific">Pseudomonas frederiksbergensis</name>
    <dbReference type="NCBI Taxonomy" id="104087"/>
    <lineage>
        <taxon>Bacteria</taxon>
        <taxon>Pseudomonadati</taxon>
        <taxon>Pseudomonadota</taxon>
        <taxon>Gammaproteobacteria</taxon>
        <taxon>Pseudomonadales</taxon>
        <taxon>Pseudomonadaceae</taxon>
        <taxon>Pseudomonas</taxon>
    </lineage>
</organism>
<gene>
    <name evidence="3" type="ORF">BK661_10195</name>
</gene>
<evidence type="ECO:0000313" key="3">
    <source>
        <dbReference type="EMBL" id="RON34439.1"/>
    </source>
</evidence>
<protein>
    <submittedName>
        <fullName evidence="3">Uncharacterized protein</fullName>
    </submittedName>
</protein>
<keyword evidence="2" id="KW-0812">Transmembrane</keyword>
<accession>A0A423J9R4</accession>
<keyword evidence="2" id="KW-0472">Membrane</keyword>
<proteinExistence type="predicted"/>
<reference evidence="3 4" key="1">
    <citation type="submission" date="2016-10" db="EMBL/GenBank/DDBJ databases">
        <title>Comparative genome analysis of multiple Pseudomonas spp. focuses on biocontrol and plant growth promoting traits.</title>
        <authorList>
            <person name="Tao X.-Y."/>
            <person name="Taylor C.G."/>
        </authorList>
    </citation>
    <scope>NUCLEOTIDE SEQUENCE [LARGE SCALE GENOMIC DNA]</scope>
    <source>
        <strain evidence="3 4">94G2</strain>
    </source>
</reference>
<keyword evidence="2" id="KW-1133">Transmembrane helix</keyword>
<feature type="transmembrane region" description="Helical" evidence="2">
    <location>
        <begin position="292"/>
        <end position="313"/>
    </location>
</feature>
<dbReference type="AlphaFoldDB" id="A0A423J9R4"/>
<feature type="transmembrane region" description="Helical" evidence="2">
    <location>
        <begin position="253"/>
        <end position="272"/>
    </location>
</feature>
<dbReference type="Proteomes" id="UP000283260">
    <property type="component" value="Unassembled WGS sequence"/>
</dbReference>
<evidence type="ECO:0000256" key="1">
    <source>
        <dbReference type="SAM" id="MobiDB-lite"/>
    </source>
</evidence>
<dbReference type="EMBL" id="MOBL01000007">
    <property type="protein sequence ID" value="RON34439.1"/>
    <property type="molecule type" value="Genomic_DNA"/>
</dbReference>